<name>A0A1B2I257_9BACT</name>
<gene>
    <name evidence="2" type="ORF">BED41_02460</name>
</gene>
<dbReference type="InterPro" id="IPR047801">
    <property type="entry name" value="Peptidase_C45"/>
</dbReference>
<dbReference type="STRING" id="1197717.BED41_02460"/>
<dbReference type="Proteomes" id="UP000093044">
    <property type="component" value="Chromosome"/>
</dbReference>
<dbReference type="KEGG" id="cpor:BED41_02460"/>
<dbReference type="NCBIfam" id="NF040521">
    <property type="entry name" value="C45_proenzyme"/>
    <property type="match status" value="1"/>
</dbReference>
<sequence length="360" mass="39714">MNRFTLVKIKSADPFERGLQYGAQAAAQILGGIENYKRHFLARNLSWEEIGRRSAQYLPLLERECPAELTEARGVAQGAGVELGDVMALNCRYELLKDKPKECTSASILTEATGSGKVFLAQNWDYRPWVMDNAVIISIDDCEGTRILGIAEAGQLVRNGFNSHGVGICANNLTSTLDGGEPGIPVTFLRRRVLNSKNFKEAEKLIYEGKRSVSCNYMLASGEDLAADLETTPKKVFRLTPESGIVTHANHFVAGAEYCTAHDNKFRDKMLRKILLESHGHITKEDIFQALSNHETFPGAADTYPQADCIEALCTHLPKGELDPNGVWQTIASVVYDLRAGSAYICKGTPCCGEYVRYDL</sequence>
<proteinExistence type="predicted"/>
<dbReference type="OrthoDB" id="8109453at2"/>
<evidence type="ECO:0000313" key="3">
    <source>
        <dbReference type="Proteomes" id="UP000093044"/>
    </source>
</evidence>
<dbReference type="EMBL" id="CP016757">
    <property type="protein sequence ID" value="ANZ44054.1"/>
    <property type="molecule type" value="Genomic_DNA"/>
</dbReference>
<dbReference type="Gene3D" id="1.10.10.2120">
    <property type="match status" value="1"/>
</dbReference>
<organism evidence="2 3">
    <name type="scientific">Cloacibacillus porcorum</name>
    <dbReference type="NCBI Taxonomy" id="1197717"/>
    <lineage>
        <taxon>Bacteria</taxon>
        <taxon>Thermotogati</taxon>
        <taxon>Synergistota</taxon>
        <taxon>Synergistia</taxon>
        <taxon>Synergistales</taxon>
        <taxon>Synergistaceae</taxon>
        <taxon>Cloacibacillus</taxon>
    </lineage>
</organism>
<dbReference type="InterPro" id="IPR047794">
    <property type="entry name" value="C45_proenzyme-like"/>
</dbReference>
<dbReference type="Pfam" id="PF03417">
    <property type="entry name" value="AAT"/>
    <property type="match status" value="1"/>
</dbReference>
<dbReference type="InterPro" id="IPR005079">
    <property type="entry name" value="Peptidase_C45_hydrolase"/>
</dbReference>
<evidence type="ECO:0000259" key="1">
    <source>
        <dbReference type="Pfam" id="PF03417"/>
    </source>
</evidence>
<reference evidence="2" key="1">
    <citation type="submission" date="2016-08" db="EMBL/GenBank/DDBJ databases">
        <title>Complete genome of Cloacibacillus porcorum.</title>
        <authorList>
            <person name="Looft T."/>
            <person name="Bayles D.O."/>
            <person name="Alt D.P."/>
        </authorList>
    </citation>
    <scope>NUCLEOTIDE SEQUENCE [LARGE SCALE GENOMIC DNA]</scope>
    <source>
        <strain evidence="2">CL-84</strain>
    </source>
</reference>
<protein>
    <recommendedName>
        <fullName evidence="1">Peptidase C45 hydrolase domain-containing protein</fullName>
    </recommendedName>
</protein>
<dbReference type="Gene3D" id="3.60.60.10">
    <property type="entry name" value="Penicillin V Acylase, Chain A"/>
    <property type="match status" value="1"/>
</dbReference>
<dbReference type="AlphaFoldDB" id="A0A1B2I257"/>
<dbReference type="PANTHER" id="PTHR34180">
    <property type="entry name" value="PEPTIDASE C45"/>
    <property type="match status" value="1"/>
</dbReference>
<keyword evidence="3" id="KW-1185">Reference proteome</keyword>
<dbReference type="RefSeq" id="WP_066742684.1">
    <property type="nucleotide sequence ID" value="NZ_CALCLR010000010.1"/>
</dbReference>
<dbReference type="PANTHER" id="PTHR34180:SF1">
    <property type="entry name" value="BETA-ALANYL-DOPAMINE_CARCININE HYDROLASE"/>
    <property type="match status" value="1"/>
</dbReference>
<accession>A0A1B2I257</accession>
<feature type="domain" description="Peptidase C45 hydrolase" evidence="1">
    <location>
        <begin position="114"/>
        <end position="349"/>
    </location>
</feature>
<evidence type="ECO:0000313" key="2">
    <source>
        <dbReference type="EMBL" id="ANZ44054.1"/>
    </source>
</evidence>